<feature type="compositionally biased region" description="Pro residues" evidence="2">
    <location>
        <begin position="11"/>
        <end position="24"/>
    </location>
</feature>
<evidence type="ECO:0000259" key="3">
    <source>
        <dbReference type="PROSITE" id="PS50157"/>
    </source>
</evidence>
<dbReference type="PANTHER" id="PTHR16116:SF5">
    <property type="entry name" value="ZINC FINGER PROTEIN 839"/>
    <property type="match status" value="1"/>
</dbReference>
<evidence type="ECO:0000313" key="5">
    <source>
        <dbReference type="Proteomes" id="UP000694556"/>
    </source>
</evidence>
<feature type="compositionally biased region" description="Basic and acidic residues" evidence="2">
    <location>
        <begin position="94"/>
        <end position="112"/>
    </location>
</feature>
<dbReference type="AlphaFoldDB" id="A0A8C3B5N4"/>
<feature type="region of interest" description="Disordered" evidence="2">
    <location>
        <begin position="336"/>
        <end position="356"/>
    </location>
</feature>
<protein>
    <submittedName>
        <fullName evidence="4">Zinc finger protein 839</fullName>
    </submittedName>
</protein>
<reference evidence="4" key="3">
    <citation type="submission" date="2025-09" db="UniProtKB">
        <authorList>
            <consortium name="Ensembl"/>
        </authorList>
    </citation>
    <scope>IDENTIFICATION</scope>
</reference>
<accession>A0A8C3B5N4</accession>
<dbReference type="Pfam" id="PF15961">
    <property type="entry name" value="DUF4764"/>
    <property type="match status" value="2"/>
</dbReference>
<feature type="compositionally biased region" description="Low complexity" evidence="2">
    <location>
        <begin position="25"/>
        <end position="37"/>
    </location>
</feature>
<dbReference type="PROSITE" id="PS50157">
    <property type="entry name" value="ZINC_FINGER_C2H2_2"/>
    <property type="match status" value="1"/>
</dbReference>
<name>A0A8C3B5N4_CAIMO</name>
<keyword evidence="1" id="KW-0863">Zinc-finger</keyword>
<reference evidence="4" key="2">
    <citation type="submission" date="2025-08" db="UniProtKB">
        <authorList>
            <consortium name="Ensembl"/>
        </authorList>
    </citation>
    <scope>IDENTIFICATION</scope>
</reference>
<evidence type="ECO:0000313" key="4">
    <source>
        <dbReference type="Ensembl" id="ENSCMMP00000002054.1"/>
    </source>
</evidence>
<feature type="compositionally biased region" description="Acidic residues" evidence="2">
    <location>
        <begin position="341"/>
        <end position="354"/>
    </location>
</feature>
<proteinExistence type="predicted"/>
<feature type="compositionally biased region" description="Low complexity" evidence="2">
    <location>
        <begin position="126"/>
        <end position="139"/>
    </location>
</feature>
<evidence type="ECO:0000256" key="2">
    <source>
        <dbReference type="SAM" id="MobiDB-lite"/>
    </source>
</evidence>
<dbReference type="InterPro" id="IPR039946">
    <property type="entry name" value="ZN839"/>
</dbReference>
<keyword evidence="1" id="KW-0862">Zinc</keyword>
<dbReference type="PANTHER" id="PTHR16116">
    <property type="entry name" value="ZINC FINGER PROTEIN 839"/>
    <property type="match status" value="1"/>
</dbReference>
<dbReference type="Ensembl" id="ENSCMMT00000002293.1">
    <property type="protein sequence ID" value="ENSCMMP00000002054.1"/>
    <property type="gene ID" value="ENSCMMG00000001340.1"/>
</dbReference>
<feature type="compositionally biased region" description="Acidic residues" evidence="2">
    <location>
        <begin position="38"/>
        <end position="49"/>
    </location>
</feature>
<evidence type="ECO:0000256" key="1">
    <source>
        <dbReference type="PROSITE-ProRule" id="PRU00042"/>
    </source>
</evidence>
<sequence>MAAPQEGGTEAPPPPPPPPPPAEGEPPGAAAACGAPLGEEEEEEEEEEGGERSSEAAAGAVLYLRAEGAGLNPEPPGAASGSPAEPPPPAGRLAAEELRRLPERASRVRERLGAPPGAAPLPPGAPRAAAARQPRSGALQHGPVGAAAAPLLPQQQLEAICVQVQPEQMKETERPMPSLAPVQPKTITLSQSVGRNSSIPGLGVINPQIIRIQPVTGTKEEQQQIFLHSSSESPIQLLVQRPLPSGGSVSVNKTATSKMLNGQKTARATVSATRSSNITMVAANSTNTLTPCLEKKQKDKLKKSLKVKTRSGRISRPPKYKAKDYKFIKMEDLAHGHQSDSDDYSELSIEDDEEGKVKGKDALFNSSNYNLKPRMFKCQTCEKSYIGKGGLARHYKLNPGHGQLEPAPQKIPLNKPNGSIFVDNPCGTGVETVSPAHLDSIAVTFNNEYALPTNLEETVGLQAGGQVAESLGITEILTGEQKVQGINSCSQRIIKMGSEQVPVEILGQKRLDESSGEELLPSAKRTKLEDVMENVNNAYASQDEVKEKSGNLCTLFEKDGFNPLNGEILLSEGKHITCCTTGSLLPAEEQNSLVGSEVRISAENSGPFSQAVKMRIEYSQPADTQGPDTAVDTSLLHTEVILPVEADGSAELIQAHFESENTAGGLSAPPLCNSVSEHTAGIHTTDLPRTEENGLNQKYQALQESHVFALKGHSEQLHNADTTEEMQQLGEVFSTNVPISHPHHAQTELHQNPVQEVSLPAHLSQDCSFTNMGEFSCGTGGQHELENTITVDETVAFEITDESHDFLTQGHEQIFIQTSDGLILSHPDTGLLSQAEGIVIVTDSNGTTMHIRAPDGIPLETVEALLAMEADGQSENLLLSQSELEP</sequence>
<feature type="compositionally biased region" description="Low complexity" evidence="2">
    <location>
        <begin position="1"/>
        <end position="10"/>
    </location>
</feature>
<feature type="domain" description="C2H2-type" evidence="3">
    <location>
        <begin position="376"/>
        <end position="406"/>
    </location>
</feature>
<feature type="region of interest" description="Disordered" evidence="2">
    <location>
        <begin position="1"/>
        <end position="143"/>
    </location>
</feature>
<dbReference type="InterPro" id="IPR031885">
    <property type="entry name" value="DUF4764"/>
</dbReference>
<organism evidence="4 5">
    <name type="scientific">Cairina moschata</name>
    <name type="common">Muscovy duck</name>
    <dbReference type="NCBI Taxonomy" id="8855"/>
    <lineage>
        <taxon>Eukaryota</taxon>
        <taxon>Metazoa</taxon>
        <taxon>Chordata</taxon>
        <taxon>Craniata</taxon>
        <taxon>Vertebrata</taxon>
        <taxon>Euteleostomi</taxon>
        <taxon>Archelosauria</taxon>
        <taxon>Archosauria</taxon>
        <taxon>Dinosauria</taxon>
        <taxon>Saurischia</taxon>
        <taxon>Theropoda</taxon>
        <taxon>Coelurosauria</taxon>
        <taxon>Aves</taxon>
        <taxon>Neognathae</taxon>
        <taxon>Galloanserae</taxon>
        <taxon>Anseriformes</taxon>
        <taxon>Anatidae</taxon>
        <taxon>Anatinae</taxon>
        <taxon>Cairina</taxon>
    </lineage>
</organism>
<keyword evidence="5" id="KW-1185">Reference proteome</keyword>
<keyword evidence="1" id="KW-0479">Metal-binding</keyword>
<dbReference type="Proteomes" id="UP000694556">
    <property type="component" value="Chromosome 5"/>
</dbReference>
<dbReference type="InterPro" id="IPR013087">
    <property type="entry name" value="Znf_C2H2_type"/>
</dbReference>
<reference evidence="4" key="1">
    <citation type="submission" date="2018-09" db="EMBL/GenBank/DDBJ databases">
        <title>Common duck and Muscovy duck high density SNP chip.</title>
        <authorList>
            <person name="Vignal A."/>
            <person name="Thebault N."/>
            <person name="Warren W.C."/>
        </authorList>
    </citation>
    <scope>NUCLEOTIDE SEQUENCE [LARGE SCALE GENOMIC DNA]</scope>
</reference>
<dbReference type="GO" id="GO:0008270">
    <property type="term" value="F:zinc ion binding"/>
    <property type="evidence" value="ECO:0007669"/>
    <property type="project" value="UniProtKB-KW"/>
</dbReference>